<reference evidence="1" key="1">
    <citation type="submission" date="2016-06" db="EMBL/GenBank/DDBJ databases">
        <title>Draft Genome sequence of the fungus Inonotus baumii.</title>
        <authorList>
            <person name="Zhu H."/>
            <person name="Lin W."/>
        </authorList>
    </citation>
    <scope>NUCLEOTIDE SEQUENCE</scope>
    <source>
        <strain evidence="1">821</strain>
    </source>
</reference>
<evidence type="ECO:0000313" key="1">
    <source>
        <dbReference type="EMBL" id="OCB91242.1"/>
    </source>
</evidence>
<dbReference type="AlphaFoldDB" id="A0A9Q5I3X6"/>
<comment type="caution">
    <text evidence="1">The sequence shown here is derived from an EMBL/GenBank/DDBJ whole genome shotgun (WGS) entry which is preliminary data.</text>
</comment>
<protein>
    <submittedName>
        <fullName evidence="1">Uncharacterized protein</fullName>
    </submittedName>
</protein>
<proteinExistence type="predicted"/>
<keyword evidence="2" id="KW-1185">Reference proteome</keyword>
<gene>
    <name evidence="1" type="ORF">A7U60_g1529</name>
</gene>
<organism evidence="1 2">
    <name type="scientific">Sanghuangporus baumii</name>
    <name type="common">Phellinus baumii</name>
    <dbReference type="NCBI Taxonomy" id="108892"/>
    <lineage>
        <taxon>Eukaryota</taxon>
        <taxon>Fungi</taxon>
        <taxon>Dikarya</taxon>
        <taxon>Basidiomycota</taxon>
        <taxon>Agaricomycotina</taxon>
        <taxon>Agaricomycetes</taxon>
        <taxon>Hymenochaetales</taxon>
        <taxon>Hymenochaetaceae</taxon>
        <taxon>Sanghuangporus</taxon>
    </lineage>
</organism>
<dbReference type="Proteomes" id="UP000757232">
    <property type="component" value="Unassembled WGS sequence"/>
</dbReference>
<name>A0A9Q5I3X6_SANBA</name>
<evidence type="ECO:0000313" key="2">
    <source>
        <dbReference type="Proteomes" id="UP000757232"/>
    </source>
</evidence>
<sequence length="111" mass="12432">MTGTEEDETTKNILECTKGKYQYRKADVMGRGTAMEISLAPEAPRAFIVHQQPPGGEVEFHEIARDASWISSFLGQTTRGATRLFKIRFRRSERADLCDAPKGNLERADNG</sequence>
<accession>A0A9Q5I3X6</accession>
<dbReference type="EMBL" id="LNZH02000099">
    <property type="protein sequence ID" value="OCB91242.1"/>
    <property type="molecule type" value="Genomic_DNA"/>
</dbReference>